<dbReference type="SMART" id="SM00710">
    <property type="entry name" value="PbH1"/>
    <property type="match status" value="5"/>
</dbReference>
<comment type="similarity">
    <text evidence="2 13">Belongs to the glycosyl hydrolase 28 family.</text>
</comment>
<dbReference type="InterPro" id="IPR012334">
    <property type="entry name" value="Pectin_lyas_fold"/>
</dbReference>
<comment type="catalytic activity">
    <reaction evidence="10">
        <text>(1,4-alpha-D-galacturonosyl)n+m + H2O = (1,4-alpha-D-galacturonosyl)n + (1,4-alpha-D-galacturonosyl)m.</text>
        <dbReference type="EC" id="3.2.1.15"/>
    </reaction>
</comment>
<sequence length="450" mass="48800">MIPPSLVLQLVIALISSSFSLGSYQHSPLPNDFSHPIHETGDDYRTFGSKFPSLIKSEADIHVFESLAHVGVPQVGAPTASPKMVNVDDFGARGDGTDDTEAFKKAWKKACSSRAVLVVPANKVYHVKPINFSGPCNPDFKMTIHGTIKASTNPSDYKKDPRHWLVFEDVHSLAVDGGGTIDGNGRVWWQKSCKINEHLPCRGAPTAVTFDRCNSLRVGSLRIKDAQQMHLTFRDCVDVVASHLMVIAPEKSPNTDGIHVSGTQNIKIMNSVIRTGDDCVSIVNGSRNVQVTDIICGPGHGISIGSLGKDGAKNYVSNVIVDRAKFSGTTNGVRIKSWQGGSGLAENITFQNIEMHNVSNPLIINQNYCDQKKACPTRHSAVQVKNVHYRNIKGTSASEVAIIFNCSSNFPCKGINLQDINLVRDGGGDVEASCKNVLQTTRGRVSPHCF</sequence>
<evidence type="ECO:0000313" key="15">
    <source>
        <dbReference type="EMBL" id="KAK3016163.1"/>
    </source>
</evidence>
<keyword evidence="4" id="KW-0134">Cell wall</keyword>
<dbReference type="GO" id="GO:0004650">
    <property type="term" value="F:polygalacturonase activity"/>
    <property type="evidence" value="ECO:0007669"/>
    <property type="project" value="UniProtKB-EC"/>
</dbReference>
<organism evidence="15 16">
    <name type="scientific">Escallonia herrerae</name>
    <dbReference type="NCBI Taxonomy" id="1293975"/>
    <lineage>
        <taxon>Eukaryota</taxon>
        <taxon>Viridiplantae</taxon>
        <taxon>Streptophyta</taxon>
        <taxon>Embryophyta</taxon>
        <taxon>Tracheophyta</taxon>
        <taxon>Spermatophyta</taxon>
        <taxon>Magnoliopsida</taxon>
        <taxon>eudicotyledons</taxon>
        <taxon>Gunneridae</taxon>
        <taxon>Pentapetalae</taxon>
        <taxon>asterids</taxon>
        <taxon>campanulids</taxon>
        <taxon>Escalloniales</taxon>
        <taxon>Escalloniaceae</taxon>
        <taxon>Escallonia</taxon>
    </lineage>
</organism>
<comment type="caution">
    <text evidence="15">The sequence shown here is derived from an EMBL/GenBank/DDBJ whole genome shotgun (WGS) entry which is preliminary data.</text>
</comment>
<dbReference type="Proteomes" id="UP001188597">
    <property type="component" value="Unassembled WGS sequence"/>
</dbReference>
<evidence type="ECO:0000256" key="1">
    <source>
        <dbReference type="ARBA" id="ARBA00004191"/>
    </source>
</evidence>
<proteinExistence type="inferred from homology"/>
<evidence type="ECO:0000256" key="8">
    <source>
        <dbReference type="ARBA" id="ARBA00023295"/>
    </source>
</evidence>
<evidence type="ECO:0000256" key="12">
    <source>
        <dbReference type="PROSITE-ProRule" id="PRU10052"/>
    </source>
</evidence>
<dbReference type="InterPro" id="IPR006626">
    <property type="entry name" value="PbH1"/>
</dbReference>
<dbReference type="GO" id="GO:0010047">
    <property type="term" value="P:fruit dehiscence"/>
    <property type="evidence" value="ECO:0007669"/>
    <property type="project" value="UniProtKB-ARBA"/>
</dbReference>
<evidence type="ECO:0000256" key="3">
    <source>
        <dbReference type="ARBA" id="ARBA00012736"/>
    </source>
</evidence>
<protein>
    <recommendedName>
        <fullName evidence="3">endo-polygalacturonase</fullName>
        <ecNumber evidence="3">3.2.1.15</ecNumber>
    </recommendedName>
    <alternativeName>
        <fullName evidence="11">Pectinase</fullName>
    </alternativeName>
</protein>
<keyword evidence="9" id="KW-0961">Cell wall biogenesis/degradation</keyword>
<evidence type="ECO:0000256" key="11">
    <source>
        <dbReference type="ARBA" id="ARBA00083621"/>
    </source>
</evidence>
<keyword evidence="7 13" id="KW-0378">Hydrolase</keyword>
<evidence type="ECO:0000313" key="16">
    <source>
        <dbReference type="Proteomes" id="UP001188597"/>
    </source>
</evidence>
<feature type="chain" id="PRO_5041647677" description="endo-polygalacturonase" evidence="14">
    <location>
        <begin position="23"/>
        <end position="450"/>
    </location>
</feature>
<dbReference type="Gene3D" id="2.160.20.10">
    <property type="entry name" value="Single-stranded right-handed beta-helix, Pectin lyase-like"/>
    <property type="match status" value="1"/>
</dbReference>
<evidence type="ECO:0000256" key="6">
    <source>
        <dbReference type="ARBA" id="ARBA00022729"/>
    </source>
</evidence>
<evidence type="ECO:0000256" key="5">
    <source>
        <dbReference type="ARBA" id="ARBA00022525"/>
    </source>
</evidence>
<name>A0AA88VYC1_9ASTE</name>
<dbReference type="PROSITE" id="PS00502">
    <property type="entry name" value="POLYGALACTURONASE"/>
    <property type="match status" value="1"/>
</dbReference>
<dbReference type="GO" id="GO:0009901">
    <property type="term" value="P:anther dehiscence"/>
    <property type="evidence" value="ECO:0007669"/>
    <property type="project" value="UniProtKB-ARBA"/>
</dbReference>
<dbReference type="InterPro" id="IPR000743">
    <property type="entry name" value="Glyco_hydro_28"/>
</dbReference>
<evidence type="ECO:0000256" key="10">
    <source>
        <dbReference type="ARBA" id="ARBA00034074"/>
    </source>
</evidence>
<comment type="subcellular location">
    <subcellularLocation>
        <location evidence="1">Secreted</location>
        <location evidence="1">Cell wall</location>
    </subcellularLocation>
</comment>
<dbReference type="InterPro" id="IPR011050">
    <property type="entry name" value="Pectin_lyase_fold/virulence"/>
</dbReference>
<evidence type="ECO:0000256" key="4">
    <source>
        <dbReference type="ARBA" id="ARBA00022512"/>
    </source>
</evidence>
<keyword evidence="16" id="KW-1185">Reference proteome</keyword>
<evidence type="ECO:0000256" key="7">
    <source>
        <dbReference type="ARBA" id="ARBA00022801"/>
    </source>
</evidence>
<dbReference type="GO" id="GO:0005975">
    <property type="term" value="P:carbohydrate metabolic process"/>
    <property type="evidence" value="ECO:0007669"/>
    <property type="project" value="InterPro"/>
</dbReference>
<dbReference type="AlphaFoldDB" id="A0AA88VYC1"/>
<dbReference type="EC" id="3.2.1.15" evidence="3"/>
<keyword evidence="6 14" id="KW-0732">Signal</keyword>
<dbReference type="FunFam" id="2.160.20.10:FF:000028">
    <property type="entry name" value="Polygalacturonase QRT2"/>
    <property type="match status" value="1"/>
</dbReference>
<feature type="active site" evidence="12">
    <location>
        <position position="300"/>
    </location>
</feature>
<evidence type="ECO:0000256" key="2">
    <source>
        <dbReference type="ARBA" id="ARBA00008834"/>
    </source>
</evidence>
<dbReference type="SUPFAM" id="SSF51126">
    <property type="entry name" value="Pectin lyase-like"/>
    <property type="match status" value="1"/>
</dbReference>
<accession>A0AA88VYC1</accession>
<reference evidence="15" key="1">
    <citation type="submission" date="2022-12" db="EMBL/GenBank/DDBJ databases">
        <title>Draft genome assemblies for two species of Escallonia (Escalloniales).</title>
        <authorList>
            <person name="Chanderbali A."/>
            <person name="Dervinis C."/>
            <person name="Anghel I."/>
            <person name="Soltis D."/>
            <person name="Soltis P."/>
            <person name="Zapata F."/>
        </authorList>
    </citation>
    <scope>NUCLEOTIDE SEQUENCE</scope>
    <source>
        <strain evidence="15">UCBG64.0493</strain>
        <tissue evidence="15">Leaf</tissue>
    </source>
</reference>
<gene>
    <name evidence="15" type="ORF">RJ639_007703</name>
</gene>
<feature type="signal peptide" evidence="14">
    <location>
        <begin position="1"/>
        <end position="22"/>
    </location>
</feature>
<evidence type="ECO:0000256" key="14">
    <source>
        <dbReference type="SAM" id="SignalP"/>
    </source>
</evidence>
<dbReference type="GO" id="GO:0009830">
    <property type="term" value="P:cell wall modification involved in abscission"/>
    <property type="evidence" value="ECO:0007669"/>
    <property type="project" value="UniProtKB-ARBA"/>
</dbReference>
<dbReference type="PANTHER" id="PTHR31375">
    <property type="match status" value="1"/>
</dbReference>
<dbReference type="Pfam" id="PF00295">
    <property type="entry name" value="Glyco_hydro_28"/>
    <property type="match status" value="1"/>
</dbReference>
<keyword evidence="8 13" id="KW-0326">Glycosidase</keyword>
<keyword evidence="5" id="KW-0964">Secreted</keyword>
<dbReference type="EMBL" id="JAVXUP010001084">
    <property type="protein sequence ID" value="KAK3016163.1"/>
    <property type="molecule type" value="Genomic_DNA"/>
</dbReference>
<evidence type="ECO:0000256" key="9">
    <source>
        <dbReference type="ARBA" id="ARBA00023316"/>
    </source>
</evidence>
<evidence type="ECO:0000256" key="13">
    <source>
        <dbReference type="RuleBase" id="RU361169"/>
    </source>
</evidence>